<evidence type="ECO:0000256" key="11">
    <source>
        <dbReference type="PIRSR" id="PIRSR628651-50"/>
    </source>
</evidence>
<evidence type="ECO:0000256" key="13">
    <source>
        <dbReference type="PROSITE-ProRule" id="PRU00146"/>
    </source>
</evidence>
<dbReference type="GO" id="GO:0000785">
    <property type="term" value="C:chromatin"/>
    <property type="evidence" value="ECO:0007669"/>
    <property type="project" value="UniProtKB-ARBA"/>
</dbReference>
<comment type="similarity">
    <text evidence="2 14">Belongs to the ING family.</text>
</comment>
<evidence type="ECO:0000313" key="18">
    <source>
        <dbReference type="Proteomes" id="UP000320762"/>
    </source>
</evidence>
<dbReference type="SUPFAM" id="SSF57903">
    <property type="entry name" value="FYVE/PHD zinc finger"/>
    <property type="match status" value="1"/>
</dbReference>
<evidence type="ECO:0000256" key="6">
    <source>
        <dbReference type="ARBA" id="ARBA00022833"/>
    </source>
</evidence>
<gene>
    <name evidence="17" type="ORF">BD626DRAFT_574281</name>
</gene>
<dbReference type="InterPro" id="IPR018527">
    <property type="entry name" value="Rubredoxin_Fe_BS"/>
</dbReference>
<dbReference type="Pfam" id="PF12998">
    <property type="entry name" value="ING"/>
    <property type="match status" value="1"/>
</dbReference>
<dbReference type="GO" id="GO:0006325">
    <property type="term" value="P:chromatin organization"/>
    <property type="evidence" value="ECO:0007669"/>
    <property type="project" value="UniProtKB-KW"/>
</dbReference>
<comment type="subunit">
    <text evidence="14">Component of an histone acetyltransferase complex. Interacts with H3K4me3 and to a lesser extent with H3K4me2.</text>
</comment>
<accession>A0A550BYQ7</accession>
<dbReference type="Gene3D" id="6.10.140.1740">
    <property type="match status" value="1"/>
</dbReference>
<dbReference type="InterPro" id="IPR024610">
    <property type="entry name" value="ING_N_histone-binding"/>
</dbReference>
<dbReference type="STRING" id="97359.A0A550BYQ7"/>
<dbReference type="OrthoDB" id="5411773at2759"/>
<dbReference type="PANTHER" id="PTHR10333:SF103">
    <property type="entry name" value="INHIBITOR OF GROWTH PROTEIN 3"/>
    <property type="match status" value="1"/>
</dbReference>
<dbReference type="AlphaFoldDB" id="A0A550BYQ7"/>
<feature type="binding site" evidence="12">
    <location>
        <position position="294"/>
    </location>
    <ligand>
        <name>Zn(2+)</name>
        <dbReference type="ChEBI" id="CHEBI:29105"/>
        <label>2</label>
    </ligand>
</feature>
<dbReference type="InterPro" id="IPR019787">
    <property type="entry name" value="Znf_PHD-finger"/>
</dbReference>
<evidence type="ECO:0000256" key="2">
    <source>
        <dbReference type="ARBA" id="ARBA00010210"/>
    </source>
</evidence>
<feature type="binding site" evidence="12">
    <location>
        <position position="253"/>
    </location>
    <ligand>
        <name>Zn(2+)</name>
        <dbReference type="ChEBI" id="CHEBI:29105"/>
        <label>1</label>
    </ligand>
</feature>
<feature type="region of interest" description="Disordered" evidence="15">
    <location>
        <begin position="160"/>
        <end position="248"/>
    </location>
</feature>
<evidence type="ECO:0000256" key="1">
    <source>
        <dbReference type="ARBA" id="ARBA00004123"/>
    </source>
</evidence>
<feature type="binding site" evidence="12">
    <location>
        <position position="291"/>
    </location>
    <ligand>
        <name>Zn(2+)</name>
        <dbReference type="ChEBI" id="CHEBI:29105"/>
        <label>2</label>
    </ligand>
</feature>
<dbReference type="InterPro" id="IPR028651">
    <property type="entry name" value="ING_fam"/>
</dbReference>
<feature type="binding site" evidence="12">
    <location>
        <position position="275"/>
    </location>
    <ligand>
        <name>Zn(2+)</name>
        <dbReference type="ChEBI" id="CHEBI:29105"/>
        <label>1</label>
    </ligand>
</feature>
<dbReference type="Proteomes" id="UP000320762">
    <property type="component" value="Unassembled WGS sequence"/>
</dbReference>
<dbReference type="SMART" id="SM00249">
    <property type="entry name" value="PHD"/>
    <property type="match status" value="1"/>
</dbReference>
<dbReference type="SMART" id="SM01408">
    <property type="entry name" value="ING"/>
    <property type="match status" value="1"/>
</dbReference>
<dbReference type="InterPro" id="IPR011011">
    <property type="entry name" value="Znf_FYVE_PHD"/>
</dbReference>
<evidence type="ECO:0000256" key="7">
    <source>
        <dbReference type="ARBA" id="ARBA00022853"/>
    </source>
</evidence>
<dbReference type="CDD" id="cd15505">
    <property type="entry name" value="PHD_ING"/>
    <property type="match status" value="1"/>
</dbReference>
<feature type="site" description="Histone H3K4me3 binding" evidence="11">
    <location>
        <position position="273"/>
    </location>
</feature>
<evidence type="ECO:0000256" key="5">
    <source>
        <dbReference type="ARBA" id="ARBA00022771"/>
    </source>
</evidence>
<feature type="compositionally biased region" description="Polar residues" evidence="15">
    <location>
        <begin position="192"/>
        <end position="202"/>
    </location>
</feature>
<keyword evidence="18" id="KW-1185">Reference proteome</keyword>
<dbReference type="GO" id="GO:0008270">
    <property type="term" value="F:zinc ion binding"/>
    <property type="evidence" value="ECO:0007669"/>
    <property type="project" value="UniProtKB-KW"/>
</dbReference>
<keyword evidence="8" id="KW-0805">Transcription regulation</keyword>
<name>A0A550BYQ7_9AGAR</name>
<keyword evidence="5 13" id="KW-0863">Zinc-finger</keyword>
<evidence type="ECO:0000313" key="17">
    <source>
        <dbReference type="EMBL" id="TRM57643.1"/>
    </source>
</evidence>
<feature type="site" description="Histone H3K4me3 binding" evidence="11">
    <location>
        <position position="261"/>
    </location>
</feature>
<feature type="compositionally biased region" description="Acidic residues" evidence="15">
    <location>
        <begin position="230"/>
        <end position="247"/>
    </location>
</feature>
<feature type="domain" description="PHD-type" evidence="16">
    <location>
        <begin position="248"/>
        <end position="297"/>
    </location>
</feature>
<evidence type="ECO:0000256" key="15">
    <source>
        <dbReference type="SAM" id="MobiDB-lite"/>
    </source>
</evidence>
<comment type="function">
    <text evidence="14">Component of an histone acetyltransferase complex.</text>
</comment>
<dbReference type="InterPro" id="IPR019786">
    <property type="entry name" value="Zinc_finger_PHD-type_CS"/>
</dbReference>
<dbReference type="PROSITE" id="PS01359">
    <property type="entry name" value="ZF_PHD_1"/>
    <property type="match status" value="1"/>
</dbReference>
<keyword evidence="4 12" id="KW-0479">Metal-binding</keyword>
<comment type="subcellular location">
    <subcellularLocation>
        <location evidence="1 14">Nucleus</location>
    </subcellularLocation>
</comment>
<feature type="binding site" evidence="12">
    <location>
        <position position="251"/>
    </location>
    <ligand>
        <name>Zn(2+)</name>
        <dbReference type="ChEBI" id="CHEBI:29105"/>
        <label>1</label>
    </ligand>
</feature>
<evidence type="ECO:0000259" key="16">
    <source>
        <dbReference type="PROSITE" id="PS50016"/>
    </source>
</evidence>
<proteinExistence type="inferred from homology"/>
<dbReference type="Gene3D" id="3.30.40.10">
    <property type="entry name" value="Zinc/RING finger domain, C3HC4 (zinc finger)"/>
    <property type="match status" value="1"/>
</dbReference>
<feature type="binding site" evidence="12">
    <location>
        <position position="269"/>
    </location>
    <ligand>
        <name>Zn(2+)</name>
        <dbReference type="ChEBI" id="CHEBI:29105"/>
        <label>2</label>
    </ligand>
</feature>
<dbReference type="PANTHER" id="PTHR10333">
    <property type="entry name" value="INHIBITOR OF GROWTH PROTEIN"/>
    <property type="match status" value="1"/>
</dbReference>
<feature type="site" description="Histone H3K4me3 binding" evidence="11">
    <location>
        <position position="265"/>
    </location>
</feature>
<dbReference type="InterPro" id="IPR013083">
    <property type="entry name" value="Znf_RING/FYVE/PHD"/>
</dbReference>
<dbReference type="GO" id="GO:0005634">
    <property type="term" value="C:nucleus"/>
    <property type="evidence" value="ECO:0007669"/>
    <property type="project" value="UniProtKB-SubCell"/>
</dbReference>
<comment type="domain">
    <text evidence="14">The PHD-type zinc finger mediates the binding to H3K4me3.</text>
</comment>
<evidence type="ECO:0000256" key="3">
    <source>
        <dbReference type="ARBA" id="ARBA00022604"/>
    </source>
</evidence>
<dbReference type="InterPro" id="IPR001965">
    <property type="entry name" value="Znf_PHD"/>
</dbReference>
<dbReference type="CDD" id="cd16858">
    <property type="entry name" value="ING_ING3_Yng2p"/>
    <property type="match status" value="1"/>
</dbReference>
<organism evidence="17 18">
    <name type="scientific">Schizophyllum amplum</name>
    <dbReference type="NCBI Taxonomy" id="97359"/>
    <lineage>
        <taxon>Eukaryota</taxon>
        <taxon>Fungi</taxon>
        <taxon>Dikarya</taxon>
        <taxon>Basidiomycota</taxon>
        <taxon>Agaricomycotina</taxon>
        <taxon>Agaricomycetes</taxon>
        <taxon>Agaricomycetidae</taxon>
        <taxon>Agaricales</taxon>
        <taxon>Schizophyllaceae</taxon>
        <taxon>Schizophyllum</taxon>
    </lineage>
</organism>
<feature type="site" description="Histone H3K4me3 binding" evidence="11">
    <location>
        <position position="250"/>
    </location>
</feature>
<evidence type="ECO:0000256" key="4">
    <source>
        <dbReference type="ARBA" id="ARBA00022723"/>
    </source>
</evidence>
<evidence type="ECO:0000256" key="8">
    <source>
        <dbReference type="ARBA" id="ARBA00023015"/>
    </source>
</evidence>
<feature type="binding site" evidence="12">
    <location>
        <position position="278"/>
    </location>
    <ligand>
        <name>Zn(2+)</name>
        <dbReference type="ChEBI" id="CHEBI:29105"/>
        <label>1</label>
    </ligand>
</feature>
<keyword evidence="7 14" id="KW-0156">Chromatin regulator</keyword>
<reference evidence="17 18" key="1">
    <citation type="journal article" date="2019" name="New Phytol.">
        <title>Comparative genomics reveals unique wood-decay strategies and fruiting body development in the Schizophyllaceae.</title>
        <authorList>
            <person name="Almasi E."/>
            <person name="Sahu N."/>
            <person name="Krizsan K."/>
            <person name="Balint B."/>
            <person name="Kovacs G.M."/>
            <person name="Kiss B."/>
            <person name="Cseklye J."/>
            <person name="Drula E."/>
            <person name="Henrissat B."/>
            <person name="Nagy I."/>
            <person name="Chovatia M."/>
            <person name="Adam C."/>
            <person name="LaButti K."/>
            <person name="Lipzen A."/>
            <person name="Riley R."/>
            <person name="Grigoriev I.V."/>
            <person name="Nagy L.G."/>
        </authorList>
    </citation>
    <scope>NUCLEOTIDE SEQUENCE [LARGE SCALE GENOMIC DNA]</scope>
    <source>
        <strain evidence="17 18">NL-1724</strain>
    </source>
</reference>
<protein>
    <recommendedName>
        <fullName evidence="14">Chromatin modification-related protein</fullName>
    </recommendedName>
</protein>
<evidence type="ECO:0000256" key="14">
    <source>
        <dbReference type="RuleBase" id="RU361213"/>
    </source>
</evidence>
<feature type="binding site" evidence="12">
    <location>
        <position position="264"/>
    </location>
    <ligand>
        <name>Zn(2+)</name>
        <dbReference type="ChEBI" id="CHEBI:29105"/>
        <label>2</label>
    </ligand>
</feature>
<comment type="caution">
    <text evidence="17">The sequence shown here is derived from an EMBL/GenBank/DDBJ whole genome shotgun (WGS) entry which is preliminary data.</text>
</comment>
<keyword evidence="9" id="KW-0804">Transcription</keyword>
<dbReference type="PROSITE" id="PS00202">
    <property type="entry name" value="RUBREDOXIN"/>
    <property type="match status" value="1"/>
</dbReference>
<evidence type="ECO:0000256" key="10">
    <source>
        <dbReference type="ARBA" id="ARBA00023242"/>
    </source>
</evidence>
<dbReference type="EMBL" id="VDMD01000044">
    <property type="protein sequence ID" value="TRM57643.1"/>
    <property type="molecule type" value="Genomic_DNA"/>
</dbReference>
<keyword evidence="3" id="KW-0341">Growth regulation</keyword>
<evidence type="ECO:0000256" key="9">
    <source>
        <dbReference type="ARBA" id="ARBA00023163"/>
    </source>
</evidence>
<evidence type="ECO:0000256" key="12">
    <source>
        <dbReference type="PIRSR" id="PIRSR628651-51"/>
    </source>
</evidence>
<keyword evidence="6 12" id="KW-0862">Zinc</keyword>
<sequence length="303" mass="33666">MSSAMDATEQAANLTSEFISGLDNLPKEVQHLLAEIKARDLKVHDLSIQIADYQQRCLRNLPPPRPPVNNMRAKIECMYDDVHRLSDEKVILAARIQQLLFRTCARLDGELLKVRRLTGEAVEPPGPATRSAHYSSMSVLEGMLGAAAAAEEPAVPVSAPVVARRGAPRKRGESRDGTPDAGQPLPKRRRQQSVASSPTQIRLDSPAPPPPAPPASAHHPRSRLSHQVEPDAEDEDAEGEEEEDEDERPYCFCHSKSHGDMIGCDNEDCPYQWFHLSCVNLKPPLPDQWFCPECAPKMKKRKR</sequence>
<keyword evidence="10 14" id="KW-0539">Nucleus</keyword>
<dbReference type="PROSITE" id="PS50016">
    <property type="entry name" value="ZF_PHD_2"/>
    <property type="match status" value="1"/>
</dbReference>